<comment type="caution">
    <text evidence="2">The sequence shown here is derived from an EMBL/GenBank/DDBJ whole genome shotgun (WGS) entry which is preliminary data.</text>
</comment>
<dbReference type="EMBL" id="JBHSEC010000014">
    <property type="protein sequence ID" value="MFC4410489.1"/>
    <property type="molecule type" value="Genomic_DNA"/>
</dbReference>
<feature type="domain" description="N-acetyltransferase" evidence="1">
    <location>
        <begin position="132"/>
        <end position="263"/>
    </location>
</feature>
<sequence>MIRQLTEEDRQQTMAFVSNKPAENLFIIGDIEGYGFDSAIQKVWGDFDDTGKLRGVLLKYDQNYIPYAPAEYDAQGFAEIMNGDQDFTYLSGIEEIVEKLSPFLTKTPESPRVMYYAKCENAEKMPDVPEQLDIIRAVPDDAVRITDLMKSIPEFEGGNYNADHKRQSLEKGFARCYYIEENGQMVSSASSTAENSQSAMIVGVGTLPGYQKKGYASYCMSVICSKLLEEGKMLCLFYDNPAAGNIYKRIGFVDIGKWCMWKF</sequence>
<keyword evidence="3" id="KW-1185">Reference proteome</keyword>
<dbReference type="InterPro" id="IPR027365">
    <property type="entry name" value="GNAT_acetyltra_YdfB-like"/>
</dbReference>
<organism evidence="2 3">
    <name type="scientific">Chungangia koreensis</name>
    <dbReference type="NCBI Taxonomy" id="752657"/>
    <lineage>
        <taxon>Bacteria</taxon>
        <taxon>Bacillati</taxon>
        <taxon>Bacillota</taxon>
        <taxon>Bacilli</taxon>
        <taxon>Lactobacillales</taxon>
        <taxon>Chungangia</taxon>
    </lineage>
</organism>
<dbReference type="PROSITE" id="PS51186">
    <property type="entry name" value="GNAT"/>
    <property type="match status" value="1"/>
</dbReference>
<reference evidence="3" key="1">
    <citation type="journal article" date="2019" name="Int. J. Syst. Evol. Microbiol.">
        <title>The Global Catalogue of Microorganisms (GCM) 10K type strain sequencing project: providing services to taxonomists for standard genome sequencing and annotation.</title>
        <authorList>
            <consortium name="The Broad Institute Genomics Platform"/>
            <consortium name="The Broad Institute Genome Sequencing Center for Infectious Disease"/>
            <person name="Wu L."/>
            <person name="Ma J."/>
        </authorList>
    </citation>
    <scope>NUCLEOTIDE SEQUENCE [LARGE SCALE GENOMIC DNA]</scope>
    <source>
        <strain evidence="3">CCUG 59778</strain>
    </source>
</reference>
<dbReference type="Gene3D" id="3.40.630.30">
    <property type="match status" value="1"/>
</dbReference>
<gene>
    <name evidence="2" type="ORF">ACFOZY_08635</name>
</gene>
<name>A0ABV8X5S3_9LACT</name>
<accession>A0ABV8X5S3</accession>
<evidence type="ECO:0000259" key="1">
    <source>
        <dbReference type="PROSITE" id="PS51186"/>
    </source>
</evidence>
<dbReference type="Pfam" id="PF12746">
    <property type="entry name" value="GNAT_acetyltran"/>
    <property type="match status" value="1"/>
</dbReference>
<proteinExistence type="predicted"/>
<protein>
    <submittedName>
        <fullName evidence="2">GNAT family N-acetyltransferase</fullName>
    </submittedName>
</protein>
<dbReference type="Proteomes" id="UP001595817">
    <property type="component" value="Unassembled WGS sequence"/>
</dbReference>
<dbReference type="SUPFAM" id="SSF55729">
    <property type="entry name" value="Acyl-CoA N-acyltransferases (Nat)"/>
    <property type="match status" value="1"/>
</dbReference>
<dbReference type="RefSeq" id="WP_378154381.1">
    <property type="nucleotide sequence ID" value="NZ_JBHSEC010000014.1"/>
</dbReference>
<evidence type="ECO:0000313" key="2">
    <source>
        <dbReference type="EMBL" id="MFC4410489.1"/>
    </source>
</evidence>
<dbReference type="InterPro" id="IPR000182">
    <property type="entry name" value="GNAT_dom"/>
</dbReference>
<evidence type="ECO:0000313" key="3">
    <source>
        <dbReference type="Proteomes" id="UP001595817"/>
    </source>
</evidence>
<dbReference type="InterPro" id="IPR016181">
    <property type="entry name" value="Acyl_CoA_acyltransferase"/>
</dbReference>